<dbReference type="InterPro" id="IPR013520">
    <property type="entry name" value="Ribonucl_H"/>
</dbReference>
<dbReference type="PANTHER" id="PTHR30231">
    <property type="entry name" value="DNA POLYMERASE III SUBUNIT EPSILON"/>
    <property type="match status" value="1"/>
</dbReference>
<organism evidence="5 6">
    <name type="scientific">Halopseudomonas xinjiangensis</name>
    <dbReference type="NCBI Taxonomy" id="487184"/>
    <lineage>
        <taxon>Bacteria</taxon>
        <taxon>Pseudomonadati</taxon>
        <taxon>Pseudomonadota</taxon>
        <taxon>Gammaproteobacteria</taxon>
        <taxon>Pseudomonadales</taxon>
        <taxon>Pseudomonadaceae</taxon>
        <taxon>Halopseudomonas</taxon>
    </lineage>
</organism>
<dbReference type="GO" id="GO:0005829">
    <property type="term" value="C:cytosol"/>
    <property type="evidence" value="ECO:0007669"/>
    <property type="project" value="TreeGrafter"/>
</dbReference>
<dbReference type="PANTHER" id="PTHR30231:SF4">
    <property type="entry name" value="PROTEIN NEN2"/>
    <property type="match status" value="1"/>
</dbReference>
<dbReference type="Gene3D" id="3.30.420.10">
    <property type="entry name" value="Ribonuclease H-like superfamily/Ribonuclease H"/>
    <property type="match status" value="1"/>
</dbReference>
<dbReference type="EMBL" id="LT629736">
    <property type="protein sequence ID" value="SDS29836.1"/>
    <property type="molecule type" value="Genomic_DNA"/>
</dbReference>
<dbReference type="GO" id="GO:0006259">
    <property type="term" value="P:DNA metabolic process"/>
    <property type="evidence" value="ECO:0007669"/>
    <property type="project" value="UniProtKB-ARBA"/>
</dbReference>
<keyword evidence="2" id="KW-0378">Hydrolase</keyword>
<keyword evidence="6" id="KW-1185">Reference proteome</keyword>
<proteinExistence type="predicted"/>
<keyword evidence="3" id="KW-0269">Exonuclease</keyword>
<dbReference type="InterPro" id="IPR036397">
    <property type="entry name" value="RNaseH_sf"/>
</dbReference>
<feature type="domain" description="Exonuclease" evidence="4">
    <location>
        <begin position="41"/>
        <end position="211"/>
    </location>
</feature>
<dbReference type="GO" id="GO:0003676">
    <property type="term" value="F:nucleic acid binding"/>
    <property type="evidence" value="ECO:0007669"/>
    <property type="project" value="InterPro"/>
</dbReference>
<reference evidence="6" key="1">
    <citation type="submission" date="2016-10" db="EMBL/GenBank/DDBJ databases">
        <authorList>
            <person name="Varghese N."/>
            <person name="Submissions S."/>
        </authorList>
    </citation>
    <scope>NUCLEOTIDE SEQUENCE [LARGE SCALE GENOMIC DNA]</scope>
    <source>
        <strain evidence="6">NRRL B-51270</strain>
    </source>
</reference>
<evidence type="ECO:0000256" key="2">
    <source>
        <dbReference type="ARBA" id="ARBA00022801"/>
    </source>
</evidence>
<dbReference type="OrthoDB" id="5497329at2"/>
<dbReference type="CDD" id="cd06127">
    <property type="entry name" value="DEDDh"/>
    <property type="match status" value="1"/>
</dbReference>
<evidence type="ECO:0000313" key="5">
    <source>
        <dbReference type="EMBL" id="SDS29836.1"/>
    </source>
</evidence>
<evidence type="ECO:0000256" key="3">
    <source>
        <dbReference type="ARBA" id="ARBA00022839"/>
    </source>
</evidence>
<gene>
    <name evidence="5" type="ORF">SAMN05216421_1268</name>
</gene>
<dbReference type="SUPFAM" id="SSF53098">
    <property type="entry name" value="Ribonuclease H-like"/>
    <property type="match status" value="1"/>
</dbReference>
<dbReference type="Pfam" id="PF00929">
    <property type="entry name" value="RNase_T"/>
    <property type="match status" value="1"/>
</dbReference>
<dbReference type="Proteomes" id="UP000243207">
    <property type="component" value="Chromosome I"/>
</dbReference>
<evidence type="ECO:0000259" key="4">
    <source>
        <dbReference type="SMART" id="SM00479"/>
    </source>
</evidence>
<sequence>MSPLAWMSGFRASKLSEAQRARRDALPSPQPIDETPLDQLRIVVVDLETSGLNTQRDKVLSIGAVVIEDGAIDLGSQYERTLCRIDQPITESILIHGIAPSELARGTAPPGALLDFMEFADQCIFLAFHAPFDQRMLARSLRHELGVRLQHRFIDVAEVAPMLCPDVDVGRGGLDDWLAHFRLNNSQRHHAAADALATAEIALILLSRARGQGIHTLQDLHTRLADWRRLQRSRSGSL</sequence>
<evidence type="ECO:0000256" key="1">
    <source>
        <dbReference type="ARBA" id="ARBA00022722"/>
    </source>
</evidence>
<dbReference type="AlphaFoldDB" id="A0A1H1R2K0"/>
<name>A0A1H1R2K0_9GAMM</name>
<dbReference type="GO" id="GO:0008408">
    <property type="term" value="F:3'-5' exonuclease activity"/>
    <property type="evidence" value="ECO:0007669"/>
    <property type="project" value="TreeGrafter"/>
</dbReference>
<dbReference type="RefSeq" id="WP_093392355.1">
    <property type="nucleotide sequence ID" value="NZ_LT629736.1"/>
</dbReference>
<keyword evidence="1" id="KW-0540">Nuclease</keyword>
<evidence type="ECO:0000313" key="6">
    <source>
        <dbReference type="Proteomes" id="UP000243207"/>
    </source>
</evidence>
<dbReference type="SMART" id="SM00479">
    <property type="entry name" value="EXOIII"/>
    <property type="match status" value="1"/>
</dbReference>
<accession>A0A1H1R2K0</accession>
<protein>
    <submittedName>
        <fullName evidence="5">DNA polymerase-3 subunit epsilon</fullName>
    </submittedName>
</protein>
<dbReference type="InterPro" id="IPR012337">
    <property type="entry name" value="RNaseH-like_sf"/>
</dbReference>
<dbReference type="STRING" id="487184.SAMN05216421_1268"/>